<evidence type="ECO:0000256" key="2">
    <source>
        <dbReference type="ARBA" id="ARBA00006434"/>
    </source>
</evidence>
<organism evidence="15 16">
    <name type="scientific">Aplysia californica</name>
    <name type="common">California sea hare</name>
    <dbReference type="NCBI Taxonomy" id="6500"/>
    <lineage>
        <taxon>Eukaryota</taxon>
        <taxon>Metazoa</taxon>
        <taxon>Spiralia</taxon>
        <taxon>Lophotrochozoa</taxon>
        <taxon>Mollusca</taxon>
        <taxon>Gastropoda</taxon>
        <taxon>Heterobranchia</taxon>
        <taxon>Euthyneura</taxon>
        <taxon>Tectipleura</taxon>
        <taxon>Aplysiida</taxon>
        <taxon>Aplysioidea</taxon>
        <taxon>Aplysiidae</taxon>
        <taxon>Aplysia</taxon>
    </lineage>
</organism>
<accession>A0ABM1ACP2</accession>
<keyword evidence="3" id="KW-0813">Transport</keyword>
<feature type="transmembrane region" description="Helical" evidence="14">
    <location>
        <begin position="229"/>
        <end position="250"/>
    </location>
</feature>
<dbReference type="RefSeq" id="XP_012945168.1">
    <property type="nucleotide sequence ID" value="XM_013089714.2"/>
</dbReference>
<dbReference type="InterPro" id="IPR038377">
    <property type="entry name" value="Na/Glc_symporter_sf"/>
</dbReference>
<evidence type="ECO:0000256" key="14">
    <source>
        <dbReference type="SAM" id="Phobius"/>
    </source>
</evidence>
<keyword evidence="6" id="KW-0530">Neurotransmitter biosynthesis</keyword>
<evidence type="ECO:0000256" key="4">
    <source>
        <dbReference type="ARBA" id="ARBA00022692"/>
    </source>
</evidence>
<keyword evidence="11" id="KW-0325">Glycoprotein</keyword>
<evidence type="ECO:0000313" key="16">
    <source>
        <dbReference type="RefSeq" id="XP_012945168.1"/>
    </source>
</evidence>
<sequence>MALNVVAVVILVIFYLAIVVVGLVAAWKVKVKGQETGGLESSVVAGRDLKTFVAIFTMIATTVGGGYINGTAESVAQDGLVWTLAPLGIFLGLNIGGALYARKMRERQYLTMLDPFQHHYGNVVALLLYLASLMGDLLWTASILNALGTTLSVIANIPLTVAVVVSGAVTLSYTVVGSMVSVAYTDIVQLLFIALGLVVSLPFVLSDDRIGDMWATRDIWVGQLPAEQAGVWADLLVAMTLGTIPWQSYFQRVLSVRTARQAQVLSFVGAVGAAVLVIPAVVLGIAGTSADWSNTTLGQSPPDLNLSSLTLPLVINEFSPEPVSILGLGAISAAVMSSMDSAVLGTSSMFTHNIYSCLLRSSASNRELRLVQIVSIVFFGAVAMAIALWSSVIYGVFILAADIVFVIIFPQLTAVLYLPKLCNSVGAVAGYLVGLVLRIGAGEPIINMPVWLRFFIYDEAQGKHLFPFRTFSMLVSLAVTLAVSVVFRLASNWLRGQGYAVPCAVSTDAGDDVGEGAAGKDAAAGEYGGFRKVGVENCYSGGDGESPSHVGRNGLRAGSGEGYEMGSLMVEGKFRKLTDNDEDI</sequence>
<feature type="transmembrane region" description="Helical" evidence="14">
    <location>
        <begin position="466"/>
        <end position="487"/>
    </location>
</feature>
<evidence type="ECO:0000256" key="10">
    <source>
        <dbReference type="ARBA" id="ARBA00023136"/>
    </source>
</evidence>
<keyword evidence="9" id="KW-0406">Ion transport</keyword>
<keyword evidence="5" id="KW-0769">Symport</keyword>
<evidence type="ECO:0000256" key="9">
    <source>
        <dbReference type="ARBA" id="ARBA00023065"/>
    </source>
</evidence>
<keyword evidence="15" id="KW-1185">Reference proteome</keyword>
<gene>
    <name evidence="16" type="primary">LOC101858585</name>
</gene>
<evidence type="ECO:0000256" key="12">
    <source>
        <dbReference type="ARBA" id="ARBA00023201"/>
    </source>
</evidence>
<evidence type="ECO:0000256" key="7">
    <source>
        <dbReference type="ARBA" id="ARBA00022989"/>
    </source>
</evidence>
<proteinExistence type="inferred from homology"/>
<feature type="transmembrane region" description="Helical" evidence="14">
    <location>
        <begin position="325"/>
        <end position="350"/>
    </location>
</feature>
<dbReference type="Proteomes" id="UP000694888">
    <property type="component" value="Unplaced"/>
</dbReference>
<feature type="transmembrane region" description="Helical" evidence="14">
    <location>
        <begin position="262"/>
        <end position="286"/>
    </location>
</feature>
<feature type="transmembrane region" description="Helical" evidence="14">
    <location>
        <begin position="370"/>
        <end position="390"/>
    </location>
</feature>
<feature type="transmembrane region" description="Helical" evidence="14">
    <location>
        <begin position="80"/>
        <end position="101"/>
    </location>
</feature>
<feature type="transmembrane region" description="Helical" evidence="14">
    <location>
        <begin position="122"/>
        <end position="147"/>
    </location>
</feature>
<feature type="transmembrane region" description="Helical" evidence="14">
    <location>
        <begin position="6"/>
        <end position="29"/>
    </location>
</feature>
<dbReference type="PANTHER" id="PTHR45897">
    <property type="entry name" value="HIGH-AFFINITY CHOLINE TRANSPORTER 1"/>
    <property type="match status" value="1"/>
</dbReference>
<dbReference type="InterPro" id="IPR052244">
    <property type="entry name" value="Choline_transporter"/>
</dbReference>
<evidence type="ECO:0000256" key="6">
    <source>
        <dbReference type="ARBA" id="ARBA00022979"/>
    </source>
</evidence>
<comment type="similarity">
    <text evidence="2 13">Belongs to the sodium:solute symporter (SSF) (TC 2.A.21) family.</text>
</comment>
<keyword evidence="7 14" id="KW-1133">Transmembrane helix</keyword>
<evidence type="ECO:0000256" key="8">
    <source>
        <dbReference type="ARBA" id="ARBA00023053"/>
    </source>
</evidence>
<dbReference type="InterPro" id="IPR001734">
    <property type="entry name" value="Na/solute_symporter"/>
</dbReference>
<feature type="transmembrane region" description="Helical" evidence="14">
    <location>
        <begin position="49"/>
        <end position="68"/>
    </location>
</feature>
<dbReference type="PROSITE" id="PS50283">
    <property type="entry name" value="NA_SOLUT_SYMP_3"/>
    <property type="match status" value="1"/>
</dbReference>
<feature type="transmembrane region" description="Helical" evidence="14">
    <location>
        <begin position="153"/>
        <end position="175"/>
    </location>
</feature>
<evidence type="ECO:0000256" key="13">
    <source>
        <dbReference type="RuleBase" id="RU362091"/>
    </source>
</evidence>
<evidence type="ECO:0000256" key="3">
    <source>
        <dbReference type="ARBA" id="ARBA00022448"/>
    </source>
</evidence>
<dbReference type="Gene3D" id="1.20.1730.10">
    <property type="entry name" value="Sodium/glucose cotransporter"/>
    <property type="match status" value="1"/>
</dbReference>
<keyword evidence="4 14" id="KW-0812">Transmembrane</keyword>
<name>A0ABM1ACP2_APLCA</name>
<feature type="transmembrane region" description="Helical" evidence="14">
    <location>
        <begin position="396"/>
        <end position="418"/>
    </location>
</feature>
<dbReference type="PANTHER" id="PTHR45897:SF4">
    <property type="entry name" value="HIGH-AFFINITY CHOLINE TRANSPORTER 1"/>
    <property type="match status" value="1"/>
</dbReference>
<protein>
    <submittedName>
        <fullName evidence="16">High-affinity choline transporter 1</fullName>
    </submittedName>
</protein>
<dbReference type="CDD" id="cd11474">
    <property type="entry name" value="SLC5sbd_CHT"/>
    <property type="match status" value="1"/>
</dbReference>
<evidence type="ECO:0000256" key="5">
    <source>
        <dbReference type="ARBA" id="ARBA00022847"/>
    </source>
</evidence>
<keyword evidence="12" id="KW-0739">Sodium transport</keyword>
<keyword evidence="10 14" id="KW-0472">Membrane</keyword>
<evidence type="ECO:0000313" key="15">
    <source>
        <dbReference type="Proteomes" id="UP000694888"/>
    </source>
</evidence>
<dbReference type="GeneID" id="101858585"/>
<evidence type="ECO:0000256" key="11">
    <source>
        <dbReference type="ARBA" id="ARBA00023180"/>
    </source>
</evidence>
<dbReference type="Pfam" id="PF00474">
    <property type="entry name" value="SSF"/>
    <property type="match status" value="1"/>
</dbReference>
<feature type="transmembrane region" description="Helical" evidence="14">
    <location>
        <begin position="425"/>
        <end position="446"/>
    </location>
</feature>
<feature type="transmembrane region" description="Helical" evidence="14">
    <location>
        <begin position="187"/>
        <end position="205"/>
    </location>
</feature>
<comment type="subcellular location">
    <subcellularLocation>
        <location evidence="1">Membrane</location>
        <topology evidence="1">Multi-pass membrane protein</topology>
    </subcellularLocation>
</comment>
<reference evidence="16" key="1">
    <citation type="submission" date="2025-08" db="UniProtKB">
        <authorList>
            <consortium name="RefSeq"/>
        </authorList>
    </citation>
    <scope>IDENTIFICATION</scope>
</reference>
<keyword evidence="8" id="KW-0915">Sodium</keyword>
<evidence type="ECO:0000256" key="1">
    <source>
        <dbReference type="ARBA" id="ARBA00004141"/>
    </source>
</evidence>